<evidence type="ECO:0000256" key="3">
    <source>
        <dbReference type="ARBA" id="ARBA00022692"/>
    </source>
</evidence>
<dbReference type="InterPro" id="IPR013517">
    <property type="entry name" value="FG-GAP"/>
</dbReference>
<feature type="repeat" description="FG-GAP" evidence="15">
    <location>
        <begin position="483"/>
        <end position="543"/>
    </location>
</feature>
<keyword evidence="6" id="KW-0677">Repeat</keyword>
<dbReference type="SUPFAM" id="SSF69318">
    <property type="entry name" value="Integrin alpha N-terminal domain"/>
    <property type="match status" value="1"/>
</dbReference>
<dbReference type="Pfam" id="PF01839">
    <property type="entry name" value="FG-GAP"/>
    <property type="match status" value="2"/>
</dbReference>
<dbReference type="PANTHER" id="PTHR23220:SF118">
    <property type="entry name" value="INTEGRIN ALPHA-X"/>
    <property type="match status" value="1"/>
</dbReference>
<dbReference type="PANTHER" id="PTHR23220">
    <property type="entry name" value="INTEGRIN ALPHA"/>
    <property type="match status" value="1"/>
</dbReference>
<dbReference type="RefSeq" id="XP_031420154.1">
    <property type="nucleotide sequence ID" value="XM_031564294.2"/>
</dbReference>
<dbReference type="Gene3D" id="2.60.40.1510">
    <property type="entry name" value="ntegrin, alpha v. Chain A, domain 3"/>
    <property type="match status" value="1"/>
</dbReference>
<evidence type="ECO:0000256" key="14">
    <source>
        <dbReference type="ARBA" id="ARBA00023180"/>
    </source>
</evidence>
<evidence type="ECO:0000259" key="17">
    <source>
        <dbReference type="PROSITE" id="PS50234"/>
    </source>
</evidence>
<evidence type="ECO:0000256" key="7">
    <source>
        <dbReference type="ARBA" id="ARBA00022837"/>
    </source>
</evidence>
<evidence type="ECO:0000256" key="15">
    <source>
        <dbReference type="PROSITE-ProRule" id="PRU00803"/>
    </source>
</evidence>
<accession>A0A6P8F5E0</accession>
<keyword evidence="13 16" id="KW-0675">Receptor</keyword>
<reference evidence="19" key="1">
    <citation type="submission" date="2025-08" db="UniProtKB">
        <authorList>
            <consortium name="RefSeq"/>
        </authorList>
    </citation>
    <scope>IDENTIFICATION</scope>
</reference>
<dbReference type="Gene3D" id="2.60.40.1530">
    <property type="entry name" value="ntegrin, alpha v. Chain A, domain 4"/>
    <property type="match status" value="1"/>
</dbReference>
<evidence type="ECO:0000256" key="9">
    <source>
        <dbReference type="ARBA" id="ARBA00022989"/>
    </source>
</evidence>
<dbReference type="Gene3D" id="1.20.5.930">
    <property type="entry name" value="Bicelle-embedded integrin alpha(iib) transmembrane segment"/>
    <property type="match status" value="1"/>
</dbReference>
<dbReference type="PRINTS" id="PR01185">
    <property type="entry name" value="INTEGRINA"/>
</dbReference>
<dbReference type="SUPFAM" id="SSF53300">
    <property type="entry name" value="vWA-like"/>
    <property type="match status" value="1"/>
</dbReference>
<dbReference type="SMART" id="SM00327">
    <property type="entry name" value="VWA"/>
    <property type="match status" value="1"/>
</dbReference>
<feature type="chain" id="PRO_5028521543" evidence="16">
    <location>
        <begin position="17"/>
        <end position="1698"/>
    </location>
</feature>
<proteinExistence type="inferred from homology"/>
<keyword evidence="10 16" id="KW-0401">Integrin</keyword>
<protein>
    <submittedName>
        <fullName evidence="19">Integrin alpha-X-like isoform X1</fullName>
    </submittedName>
</protein>
<dbReference type="InterPro" id="IPR048285">
    <property type="entry name" value="Integrin_alpha_Ig-like_2"/>
</dbReference>
<dbReference type="SMART" id="SM00191">
    <property type="entry name" value="Int_alpha"/>
    <property type="match status" value="4"/>
</dbReference>
<evidence type="ECO:0000256" key="11">
    <source>
        <dbReference type="ARBA" id="ARBA00023136"/>
    </source>
</evidence>
<dbReference type="GO" id="GO:0098609">
    <property type="term" value="P:cell-cell adhesion"/>
    <property type="evidence" value="ECO:0007669"/>
    <property type="project" value="TreeGrafter"/>
</dbReference>
<evidence type="ECO:0000256" key="4">
    <source>
        <dbReference type="ARBA" id="ARBA00022723"/>
    </source>
</evidence>
<dbReference type="Gene3D" id="2.130.10.130">
    <property type="entry name" value="Integrin alpha, N-terminal"/>
    <property type="match status" value="1"/>
</dbReference>
<dbReference type="GO" id="GO:0007160">
    <property type="term" value="P:cell-matrix adhesion"/>
    <property type="evidence" value="ECO:0007669"/>
    <property type="project" value="TreeGrafter"/>
</dbReference>
<dbReference type="Gene3D" id="2.60.40.1460">
    <property type="entry name" value="Integrin domains. Chain A, domain 2"/>
    <property type="match status" value="1"/>
</dbReference>
<keyword evidence="3 16" id="KW-0812">Transmembrane</keyword>
<dbReference type="OrthoDB" id="5317514at2759"/>
<evidence type="ECO:0000256" key="5">
    <source>
        <dbReference type="ARBA" id="ARBA00022729"/>
    </source>
</evidence>
<dbReference type="Proteomes" id="UP000515152">
    <property type="component" value="Chromosome 1"/>
</dbReference>
<evidence type="ECO:0000256" key="12">
    <source>
        <dbReference type="ARBA" id="ARBA00023157"/>
    </source>
</evidence>
<dbReference type="GO" id="GO:0033627">
    <property type="term" value="P:cell adhesion mediated by integrin"/>
    <property type="evidence" value="ECO:0007669"/>
    <property type="project" value="TreeGrafter"/>
</dbReference>
<keyword evidence="8 16" id="KW-0130">Cell adhesion</keyword>
<dbReference type="GO" id="GO:0007229">
    <property type="term" value="P:integrin-mediated signaling pathway"/>
    <property type="evidence" value="ECO:0007669"/>
    <property type="project" value="UniProtKB-KW"/>
</dbReference>
<dbReference type="GO" id="GO:0008305">
    <property type="term" value="C:integrin complex"/>
    <property type="evidence" value="ECO:0007669"/>
    <property type="project" value="InterPro"/>
</dbReference>
<dbReference type="KEGG" id="char:105913031"/>
<evidence type="ECO:0000256" key="10">
    <source>
        <dbReference type="ARBA" id="ARBA00023037"/>
    </source>
</evidence>
<dbReference type="PROSITE" id="PS51470">
    <property type="entry name" value="FG_GAP"/>
    <property type="match status" value="3"/>
</dbReference>
<feature type="transmembrane region" description="Helical" evidence="16">
    <location>
        <begin position="1663"/>
        <end position="1682"/>
    </location>
</feature>
<keyword evidence="5 16" id="KW-0732">Signal</keyword>
<dbReference type="InterPro" id="IPR002035">
    <property type="entry name" value="VWF_A"/>
</dbReference>
<keyword evidence="12" id="KW-1015">Disulfide bond</keyword>
<dbReference type="GO" id="GO:0009897">
    <property type="term" value="C:external side of plasma membrane"/>
    <property type="evidence" value="ECO:0007669"/>
    <property type="project" value="TreeGrafter"/>
</dbReference>
<feature type="signal peptide" evidence="16">
    <location>
        <begin position="1"/>
        <end position="16"/>
    </location>
</feature>
<dbReference type="PROSITE" id="PS50234">
    <property type="entry name" value="VWFA"/>
    <property type="match status" value="1"/>
</dbReference>
<keyword evidence="7" id="KW-0106">Calcium</keyword>
<dbReference type="Pfam" id="PF20805">
    <property type="entry name" value="Integrin_A_Ig_2"/>
    <property type="match status" value="1"/>
</dbReference>
<comment type="similarity">
    <text evidence="2 16">Belongs to the integrin alpha chain family.</text>
</comment>
<gene>
    <name evidence="19" type="primary">LOC105913031</name>
</gene>
<dbReference type="GeneID" id="105913031"/>
<sequence>MITHGFFFVLLTLVSSQSCSYYLSHHGNLSRDTGENTAVSVLGSSDGEAFQRGAGGLEEHEHDGRCCMVWVQSDPAGQQQSAGKCPFRATQCGWEGTGLPLPGLIQLLFTATYKGTQPCSQPVPGPHDDCRRDRLHGSASSLSLSVPQVCGPTIPKECDGLTLYGGMCFSISQSLSVRGPVPATLRDCQSGIDIVFLLDGSASLSPYQFITMKKFVINLIKKFIAKDTQFAIAQYSSGYETPLNFEQFNHHKEGKDWEKEIMNIQQEMTSTYTAKAINTTVFELFTESAGARPHASRVLLVITDGVSDDKENLKPAVENAAKKNIIRFAIGVGHVSDEELKIIASEPVEKHKFKVSDFRALDGLKETLEKNIVSVEGGGGSTKLEMAQEGFSGAPYHSPEEGIVMGFVGAYQWRGGYQKYNISGGHSDFQKANLLETNGDDSYLGYSLTVALRNSQRYVILGAPRYRHKGVVVVFHPSGIQTSLEKEDQQSQIGAYFGAEVCVVDLDGDSNTDLILASAPMHTEGGREGRVFVYQFFEEDSTVVSDAGVSLLGMEGQRGRFGSSLASLADLNGDGIRDVAVGAPLEDNGQGSVYIFNGRTRGVNPKYSQRIAGSSVQSGLRFFGLTVAQSALDQSGDGLPDIAVGSKGAVLLLRSRPVVSVETEVFYSPSKIPTRVSNCSEPLSVNATVCFLMSRVTAGSTGRSTLLCVSSCRVSLQAAQVGQHFCVFPHVECHCRQAAQVGQHFCVFPHVECHSRQAAQVGQHFCVFPHVECHSRQAAQVGQHFCVFPHVECHCRQHRSVNTSVCFLMSSVTADRQHRSVNTSVCFLMSSVTAGSTGRSTLLCVSSCRVSLQAAQVGQHFCVFPHVECHCRQHRSVNTSVCFLMSSVTADRQHRSVNTSVCFLMSSVTAGSTGRSTLLCVSSCRVSLQGRQHRSVNTSVCFLMSSVTADRQHRSVNTSVCFLMSSVTADRQHRSVNTSVCFLMSSVTAGSTGRSTLLCVSSCRVSLQCRQHRSVNTSVCFLMSSVTADRQHRSVNTSVCFLMSSVTADRQHRSVNTSVCFLMSSVTAGSTGRSTLLCVSSCRVSQQAAQVGQHFCVFPHVECHCSAGSTGRSTLLCVSSCRVSLQTGSTGRSTLLCVSSCRVSLQAAQVGQHFCVFPHVECHSRQAAQVGQHFCVFPHVECHCRQAAQVGQHFCVFPHVEGHCRQHRSVNTSVCFLMSSVTAGSTDLRAKLSYTFTLDHVRQTPRATFAPNQHATSDSITATLQKSCLPLSFATHGCPEDALNPIANRVAFTFDGLPITGEGNLRPRLSTDSRLISYHMLNFEIDCGPDKICEDNLRVDFNFSGATHIDVGVAQDLYVTVMVENRGENSYNTRVSLSYPDGLSYRTFTKTQGRVACSSRDGEDGVAPGKTTCSINKPIFTAGDTAVFVVQYGVPDRPTFDQSVSFTANLTSGNDLHAPDSRHFAETEIGVRHSIHVVIRRHENTTGYVTFKADESSVERPVTQLLQVENGNRRLNLSVMIRVPVKLGKMDIWSDMKALSIAGCQRSHDMKPTTDLPVETLKKTQIMNCSVAACRVFKCDVYLKKKDCVFYKISGKVHSGWISQTGVRSGQIILVSESNLEYDSNKYILPSADGLQSSSFTMLGTQVEVYEEPKFTKEITGGVLGGLLLLILVTVGLVKVGFFTSQYTQRLQESANDN</sequence>
<dbReference type="InterPro" id="IPR032695">
    <property type="entry name" value="Integrin_dom_sf"/>
</dbReference>
<dbReference type="GO" id="GO:0046872">
    <property type="term" value="F:metal ion binding"/>
    <property type="evidence" value="ECO:0007669"/>
    <property type="project" value="UniProtKB-KW"/>
</dbReference>
<organism evidence="18 19">
    <name type="scientific">Clupea harengus</name>
    <name type="common">Atlantic herring</name>
    <dbReference type="NCBI Taxonomy" id="7950"/>
    <lineage>
        <taxon>Eukaryota</taxon>
        <taxon>Metazoa</taxon>
        <taxon>Chordata</taxon>
        <taxon>Craniata</taxon>
        <taxon>Vertebrata</taxon>
        <taxon>Euteleostomi</taxon>
        <taxon>Actinopterygii</taxon>
        <taxon>Neopterygii</taxon>
        <taxon>Teleostei</taxon>
        <taxon>Clupei</taxon>
        <taxon>Clupeiformes</taxon>
        <taxon>Clupeoidei</taxon>
        <taxon>Clupeidae</taxon>
        <taxon>Clupea</taxon>
    </lineage>
</organism>
<dbReference type="GO" id="GO:0005178">
    <property type="term" value="F:integrin binding"/>
    <property type="evidence" value="ECO:0007669"/>
    <property type="project" value="TreeGrafter"/>
</dbReference>
<feature type="repeat" description="FG-GAP" evidence="15">
    <location>
        <begin position="609"/>
        <end position="670"/>
    </location>
</feature>
<dbReference type="InterPro" id="IPR000413">
    <property type="entry name" value="Integrin_alpha"/>
</dbReference>
<evidence type="ECO:0000256" key="6">
    <source>
        <dbReference type="ARBA" id="ARBA00022737"/>
    </source>
</evidence>
<dbReference type="InterPro" id="IPR028994">
    <property type="entry name" value="Integrin_alpha_N"/>
</dbReference>
<dbReference type="InterPro" id="IPR013519">
    <property type="entry name" value="Int_alpha_beta-p"/>
</dbReference>
<evidence type="ECO:0000256" key="8">
    <source>
        <dbReference type="ARBA" id="ARBA00022889"/>
    </source>
</evidence>
<dbReference type="Gene3D" id="3.40.50.410">
    <property type="entry name" value="von Willebrand factor, type A domain"/>
    <property type="match status" value="1"/>
</dbReference>
<dbReference type="InterPro" id="IPR036465">
    <property type="entry name" value="vWFA_dom_sf"/>
</dbReference>
<dbReference type="PRINTS" id="PR00453">
    <property type="entry name" value="VWFADOMAIN"/>
</dbReference>
<feature type="domain" description="VWFA" evidence="17">
    <location>
        <begin position="193"/>
        <end position="368"/>
    </location>
</feature>
<dbReference type="SUPFAM" id="SSF69179">
    <property type="entry name" value="Integrin domains"/>
    <property type="match status" value="2"/>
</dbReference>
<dbReference type="InterPro" id="IPR048633">
    <property type="entry name" value="ITGAX-like_Ig_3"/>
</dbReference>
<keyword evidence="18" id="KW-1185">Reference proteome</keyword>
<dbReference type="Pfam" id="PF21520">
    <property type="entry name" value="ITGAX-like_Ig_3"/>
    <property type="match status" value="1"/>
</dbReference>
<evidence type="ECO:0000313" key="18">
    <source>
        <dbReference type="Proteomes" id="UP000515152"/>
    </source>
</evidence>
<keyword evidence="11 16" id="KW-0472">Membrane</keyword>
<feature type="repeat" description="FG-GAP" evidence="15">
    <location>
        <begin position="548"/>
        <end position="605"/>
    </location>
</feature>
<name>A0A6P8F5E0_CLUHA</name>
<evidence type="ECO:0000256" key="16">
    <source>
        <dbReference type="RuleBase" id="RU003762"/>
    </source>
</evidence>
<comment type="subcellular location">
    <subcellularLocation>
        <location evidence="1 16">Membrane</location>
        <topology evidence="1 16">Single-pass type I membrane protein</topology>
    </subcellularLocation>
</comment>
<dbReference type="Pfam" id="PF00092">
    <property type="entry name" value="VWA"/>
    <property type="match status" value="1"/>
</dbReference>
<evidence type="ECO:0000313" key="19">
    <source>
        <dbReference type="RefSeq" id="XP_031420154.1"/>
    </source>
</evidence>
<keyword evidence="14" id="KW-0325">Glycoprotein</keyword>
<evidence type="ECO:0000256" key="2">
    <source>
        <dbReference type="ARBA" id="ARBA00008054"/>
    </source>
</evidence>
<evidence type="ECO:0000256" key="13">
    <source>
        <dbReference type="ARBA" id="ARBA00023170"/>
    </source>
</evidence>
<keyword evidence="4" id="KW-0479">Metal-binding</keyword>
<keyword evidence="9 16" id="KW-1133">Transmembrane helix</keyword>
<evidence type="ECO:0000256" key="1">
    <source>
        <dbReference type="ARBA" id="ARBA00004479"/>
    </source>
</evidence>